<evidence type="ECO:0000313" key="2">
    <source>
        <dbReference type="EMBL" id="KPM40885.1"/>
    </source>
</evidence>
<organism evidence="2 3">
    <name type="scientific">Neonectria ditissima</name>
    <dbReference type="NCBI Taxonomy" id="78410"/>
    <lineage>
        <taxon>Eukaryota</taxon>
        <taxon>Fungi</taxon>
        <taxon>Dikarya</taxon>
        <taxon>Ascomycota</taxon>
        <taxon>Pezizomycotina</taxon>
        <taxon>Sordariomycetes</taxon>
        <taxon>Hypocreomycetidae</taxon>
        <taxon>Hypocreales</taxon>
        <taxon>Nectriaceae</taxon>
        <taxon>Neonectria</taxon>
    </lineage>
</organism>
<evidence type="ECO:0000313" key="3">
    <source>
        <dbReference type="Proteomes" id="UP000050424"/>
    </source>
</evidence>
<name>A0A0P7BKM9_9HYPO</name>
<gene>
    <name evidence="2" type="ORF">AK830_g5657</name>
</gene>
<feature type="region of interest" description="Disordered" evidence="1">
    <location>
        <begin position="237"/>
        <end position="269"/>
    </location>
</feature>
<comment type="caution">
    <text evidence="2">The sequence shown here is derived from an EMBL/GenBank/DDBJ whole genome shotgun (WGS) entry which is preliminary data.</text>
</comment>
<protein>
    <submittedName>
        <fullName evidence="2">Uncharacterized protein</fullName>
    </submittedName>
</protein>
<keyword evidence="3" id="KW-1185">Reference proteome</keyword>
<accession>A0A0P7BKM9</accession>
<feature type="region of interest" description="Disordered" evidence="1">
    <location>
        <begin position="114"/>
        <end position="133"/>
    </location>
</feature>
<dbReference type="EMBL" id="LKCW01000074">
    <property type="protein sequence ID" value="KPM40885.1"/>
    <property type="molecule type" value="Genomic_DNA"/>
</dbReference>
<proteinExistence type="predicted"/>
<sequence>MELPTAHPSISHVNSTAAQAREEDGCLLPGRHSGFASTFHARRIFCQSSHALPLAQAQPAQAFQGSSLGRASSLLLPRASSPRAINHVPFSPRHRPGAQGSRRRYLLLHNLLHIHPHPHPHPQSTSSPAPAPTPSACVSLRAYYVQPTTILTVLPLLTRATTNTNAASAHFLPVPFSASNSHPSTSAVNVAAVPPSPPIAARLAVPTSRDARPPSLPALLTRFLEAGRLPRRPACFRQARDMSRPTIPRGHSRSLLPLPRWAPRTRTSR</sequence>
<evidence type="ECO:0000256" key="1">
    <source>
        <dbReference type="SAM" id="MobiDB-lite"/>
    </source>
</evidence>
<reference evidence="2 3" key="1">
    <citation type="submission" date="2015-09" db="EMBL/GenBank/DDBJ databases">
        <title>Draft genome of a European isolate of the apple canker pathogen Neonectria ditissima.</title>
        <authorList>
            <person name="Gomez-Cortecero A."/>
            <person name="Harrison R.J."/>
            <person name="Armitage A.D."/>
        </authorList>
    </citation>
    <scope>NUCLEOTIDE SEQUENCE [LARGE SCALE GENOMIC DNA]</scope>
    <source>
        <strain evidence="2 3">R09/05</strain>
    </source>
</reference>
<dbReference type="Proteomes" id="UP000050424">
    <property type="component" value="Unassembled WGS sequence"/>
</dbReference>
<dbReference type="AlphaFoldDB" id="A0A0P7BKM9"/>